<feature type="non-terminal residue" evidence="1">
    <location>
        <position position="65"/>
    </location>
</feature>
<proteinExistence type="predicted"/>
<sequence length="65" mass="7261">SARAFIEPTVIHHWQTFQNGVLQQLSQKEKVILGGNMKADSPAKFGSFTTMDLDMNTVVDIQLVQ</sequence>
<feature type="non-terminal residue" evidence="1">
    <location>
        <position position="1"/>
    </location>
</feature>
<evidence type="ECO:0000313" key="1">
    <source>
        <dbReference type="EMBL" id="CAJ1081210.1"/>
    </source>
</evidence>
<protein>
    <submittedName>
        <fullName evidence="1">Uncharacterized protein LOC121649045</fullName>
    </submittedName>
</protein>
<evidence type="ECO:0000313" key="2">
    <source>
        <dbReference type="Proteomes" id="UP001178508"/>
    </source>
</evidence>
<name>A0AAV1H693_XYRNO</name>
<reference evidence="1" key="1">
    <citation type="submission" date="2023-08" db="EMBL/GenBank/DDBJ databases">
        <authorList>
            <person name="Alioto T."/>
            <person name="Alioto T."/>
            <person name="Gomez Garrido J."/>
        </authorList>
    </citation>
    <scope>NUCLEOTIDE SEQUENCE</scope>
</reference>
<gene>
    <name evidence="1" type="ORF">XNOV1_A038137</name>
</gene>
<organism evidence="1 2">
    <name type="scientific">Xyrichtys novacula</name>
    <name type="common">Pearly razorfish</name>
    <name type="synonym">Hemipteronotus novacula</name>
    <dbReference type="NCBI Taxonomy" id="13765"/>
    <lineage>
        <taxon>Eukaryota</taxon>
        <taxon>Metazoa</taxon>
        <taxon>Chordata</taxon>
        <taxon>Craniata</taxon>
        <taxon>Vertebrata</taxon>
        <taxon>Euteleostomi</taxon>
        <taxon>Actinopterygii</taxon>
        <taxon>Neopterygii</taxon>
        <taxon>Teleostei</taxon>
        <taxon>Neoteleostei</taxon>
        <taxon>Acanthomorphata</taxon>
        <taxon>Eupercaria</taxon>
        <taxon>Labriformes</taxon>
        <taxon>Labridae</taxon>
        <taxon>Xyrichtys</taxon>
    </lineage>
</organism>
<dbReference type="AlphaFoldDB" id="A0AAV1H693"/>
<keyword evidence="2" id="KW-1185">Reference proteome</keyword>
<dbReference type="EMBL" id="OY660882">
    <property type="protein sequence ID" value="CAJ1081210.1"/>
    <property type="molecule type" value="Genomic_DNA"/>
</dbReference>
<accession>A0AAV1H693</accession>
<dbReference type="Proteomes" id="UP001178508">
    <property type="component" value="Chromosome 19"/>
</dbReference>